<comment type="caution">
    <text evidence="2">The sequence shown here is derived from an EMBL/GenBank/DDBJ whole genome shotgun (WGS) entry which is preliminary data.</text>
</comment>
<keyword evidence="3" id="KW-1185">Reference proteome</keyword>
<organism evidence="2 3">
    <name type="scientific">Nocardioides koreensis</name>
    <dbReference type="NCBI Taxonomy" id="433651"/>
    <lineage>
        <taxon>Bacteria</taxon>
        <taxon>Bacillati</taxon>
        <taxon>Actinomycetota</taxon>
        <taxon>Actinomycetes</taxon>
        <taxon>Propionibacteriales</taxon>
        <taxon>Nocardioidaceae</taxon>
        <taxon>Nocardioides</taxon>
    </lineage>
</organism>
<dbReference type="InterPro" id="IPR051908">
    <property type="entry name" value="Ribosomal_N-acetyltransferase"/>
</dbReference>
<feature type="domain" description="N-acetyltransferase" evidence="1">
    <location>
        <begin position="12"/>
        <end position="174"/>
    </location>
</feature>
<gene>
    <name evidence="2" type="ORF">GCM10009844_01510</name>
</gene>
<feature type="domain" description="N-acetyltransferase" evidence="1">
    <location>
        <begin position="194"/>
        <end position="361"/>
    </location>
</feature>
<evidence type="ECO:0000259" key="1">
    <source>
        <dbReference type="PROSITE" id="PS51186"/>
    </source>
</evidence>
<dbReference type="Proteomes" id="UP001501771">
    <property type="component" value="Unassembled WGS sequence"/>
</dbReference>
<protein>
    <recommendedName>
        <fullName evidence="1">N-acetyltransferase domain-containing protein</fullName>
    </recommendedName>
</protein>
<dbReference type="PANTHER" id="PTHR43441">
    <property type="entry name" value="RIBOSOMAL-PROTEIN-SERINE ACETYLTRANSFERASE"/>
    <property type="match status" value="1"/>
</dbReference>
<dbReference type="Pfam" id="PF13302">
    <property type="entry name" value="Acetyltransf_3"/>
    <property type="match status" value="2"/>
</dbReference>
<evidence type="ECO:0000313" key="2">
    <source>
        <dbReference type="EMBL" id="GAA2135847.1"/>
    </source>
</evidence>
<accession>A0ABN2Z2L0</accession>
<reference evidence="2 3" key="1">
    <citation type="journal article" date="2019" name="Int. J. Syst. Evol. Microbiol.">
        <title>The Global Catalogue of Microorganisms (GCM) 10K type strain sequencing project: providing services to taxonomists for standard genome sequencing and annotation.</title>
        <authorList>
            <consortium name="The Broad Institute Genomics Platform"/>
            <consortium name="The Broad Institute Genome Sequencing Center for Infectious Disease"/>
            <person name="Wu L."/>
            <person name="Ma J."/>
        </authorList>
    </citation>
    <scope>NUCLEOTIDE SEQUENCE [LARGE SCALE GENOMIC DNA]</scope>
    <source>
        <strain evidence="2 3">JCM 16022</strain>
    </source>
</reference>
<name>A0ABN2Z2L0_9ACTN</name>
<dbReference type="Gene3D" id="3.40.630.30">
    <property type="match status" value="2"/>
</dbReference>
<dbReference type="PROSITE" id="PS51186">
    <property type="entry name" value="GNAT"/>
    <property type="match status" value="2"/>
</dbReference>
<dbReference type="RefSeq" id="WP_344146078.1">
    <property type="nucleotide sequence ID" value="NZ_BAAAQR010000001.1"/>
</dbReference>
<dbReference type="PANTHER" id="PTHR43441:SF10">
    <property type="entry name" value="ACETYLTRANSFERASE"/>
    <property type="match status" value="1"/>
</dbReference>
<dbReference type="InterPro" id="IPR016181">
    <property type="entry name" value="Acyl_CoA_acyltransferase"/>
</dbReference>
<dbReference type="SUPFAM" id="SSF55729">
    <property type="entry name" value="Acyl-CoA N-acyltransferases (Nat)"/>
    <property type="match status" value="2"/>
</dbReference>
<evidence type="ECO:0000313" key="3">
    <source>
        <dbReference type="Proteomes" id="UP001501771"/>
    </source>
</evidence>
<dbReference type="EMBL" id="BAAAQR010000001">
    <property type="protein sequence ID" value="GAA2135847.1"/>
    <property type="molecule type" value="Genomic_DNA"/>
</dbReference>
<proteinExistence type="predicted"/>
<dbReference type="InterPro" id="IPR000182">
    <property type="entry name" value="GNAT_dom"/>
</dbReference>
<sequence length="366" mass="40653">MTQAPTLTDGTVTIRAHRESDAQGSYEQCQDPLSQQWTTVPIPYSMDDARSFVGEFMPKGWADDSEWGFAVEVDGRYAGTISLRSEGNGRAEIAFGSHPWVRGTGAMERALRLLLEWGFAEQGLQTVIWRANVGNWASRKLAHRVGFSFDGTIRGWLPHRGELIDAWVGTLLHDDPREPRSQWLTVPVLEADGLRLRPWRDSDVPRIVEGCSDPETQRWLGQIPAPYGEADARDWLEQSTERLARGEAMNWAVVDPADEDTALGSVGWFNHTLGVECEVGYWTHPDARRRGVTTRAVAAVVGYAVEVLEVQRVTAFAAVDNVASCRVIEACGLSRYGVERLGAWVRAGRADMALYDVLAAEVRSSR</sequence>